<protein>
    <recommendedName>
        <fullName evidence="3">IS1595 family transposase</fullName>
    </recommendedName>
</protein>
<gene>
    <name evidence="1" type="ORF">DESUT3_15240</name>
</gene>
<evidence type="ECO:0000313" key="2">
    <source>
        <dbReference type="Proteomes" id="UP001319827"/>
    </source>
</evidence>
<dbReference type="EMBL" id="AP024355">
    <property type="protein sequence ID" value="BCR04455.1"/>
    <property type="molecule type" value="Genomic_DNA"/>
</dbReference>
<sequence length="263" mass="29736">MDQRPSADPPCCPHCHFTNLYRLGDGRRKCGNCGRKFTLTRLRSRLPDRTLRLVAICFWHMIPASRVADDLALNPKTVQRHYRLLRQAICTEDKNEQGINRKTGPWERPGQEVLREVLPCGKAGGGSAAGPVFALKFQGSRARIHFSPAHLRRPLPKPWKALEGEADALFYAGSIRALERVELEDFFFATPKPSTGRSVSPGPAREVLVFWDFARRLQKHHRGRAALQLESFFGEVVFRFNNRDNPEILQLLCMLLKNGGLAG</sequence>
<dbReference type="RefSeq" id="WP_221251912.1">
    <property type="nucleotide sequence ID" value="NZ_AP024355.1"/>
</dbReference>
<name>A0ABN6DWK7_9BACT</name>
<evidence type="ECO:0008006" key="3">
    <source>
        <dbReference type="Google" id="ProtNLM"/>
    </source>
</evidence>
<organism evidence="1 2">
    <name type="scientific">Desulfuromonas versatilis</name>
    <dbReference type="NCBI Taxonomy" id="2802975"/>
    <lineage>
        <taxon>Bacteria</taxon>
        <taxon>Pseudomonadati</taxon>
        <taxon>Thermodesulfobacteriota</taxon>
        <taxon>Desulfuromonadia</taxon>
        <taxon>Desulfuromonadales</taxon>
        <taxon>Desulfuromonadaceae</taxon>
        <taxon>Desulfuromonas</taxon>
    </lineage>
</organism>
<dbReference type="Proteomes" id="UP001319827">
    <property type="component" value="Chromosome"/>
</dbReference>
<keyword evidence="2" id="KW-1185">Reference proteome</keyword>
<reference evidence="1 2" key="1">
    <citation type="journal article" date="2016" name="C (Basel)">
        <title>Selective Growth of and Electricity Production by Marine Exoelectrogenic Bacteria in Self-Aggregated Hydrogel of Microbially Reduced Graphene Oxide.</title>
        <authorList>
            <person name="Yoshida N."/>
            <person name="Goto Y."/>
            <person name="Miyata Y."/>
        </authorList>
    </citation>
    <scope>NUCLEOTIDE SEQUENCE [LARGE SCALE GENOMIC DNA]</scope>
    <source>
        <strain evidence="1 2">NIT-T3</strain>
    </source>
</reference>
<evidence type="ECO:0000313" key="1">
    <source>
        <dbReference type="EMBL" id="BCR04455.1"/>
    </source>
</evidence>
<accession>A0ABN6DWK7</accession>
<proteinExistence type="predicted"/>
<reference evidence="1 2" key="2">
    <citation type="journal article" date="2021" name="Int. J. Syst. Evol. Microbiol.">
        <title>Isolation and Polyphasic Characterization of Desulfuromonas versatilis sp. Nov., an Electrogenic Bacteria Capable of Versatile Metabolism Isolated from a Graphene Oxide-Reducing Enrichment Culture.</title>
        <authorList>
            <person name="Xie L."/>
            <person name="Yoshida N."/>
            <person name="Ishii S."/>
            <person name="Meng L."/>
        </authorList>
    </citation>
    <scope>NUCLEOTIDE SEQUENCE [LARGE SCALE GENOMIC DNA]</scope>
    <source>
        <strain evidence="1 2">NIT-T3</strain>
    </source>
</reference>